<dbReference type="RefSeq" id="XP_013609932.1">
    <property type="nucleotide sequence ID" value="XM_013754478.1"/>
</dbReference>
<evidence type="ECO:0000256" key="5">
    <source>
        <dbReference type="ARBA" id="ARBA00022679"/>
    </source>
</evidence>
<feature type="compositionally biased region" description="Acidic residues" evidence="12">
    <location>
        <begin position="575"/>
        <end position="586"/>
    </location>
</feature>
<dbReference type="SMART" id="SM00220">
    <property type="entry name" value="S_TKc"/>
    <property type="match status" value="1"/>
</dbReference>
<sequence>MNCFPCFNSQRNRNLSCKNRTNEHDDHDFRPPVATTKHIEERETEQTPLKTFNFRELAMATKNFRQECLIGEGGFGRVYKGTLQSTGQVVAVKQLDKHGLHGNKEFQTQVLSLDKLQHPNLVKLIGYCADGDQRLLVYEYFSSVSLQDHLYEHKPSHKHMDWITRMKIAFGAAEGLDYLHDKVNPPVIYRDLKASNVLLDDEFYPRLCDFGLQILSPGAGDSLFLSSRVMDTYGYSAPEYTRGEEVTIKSDVYSFGVVLLELITGRRAIDTTKPNDEQNLVAWAQPIFRDPTRYPDMADPLLRKKFSERGLNQAVAITSMCLQDEPSARPLISDVMVALSFLSMSTDGVPTAVPVSSFRDKSMSIALSRHGSCSVVPFSLPRKEEEYASSVSSSDSEDEEEQEEESRSMKKQDEETKGNDSEDESDSNSEKDQEEEQDSPQLEKARSSSSSSDSGSERRRSIEETNATAQSLKIKYGYSSEEEDNERLSSKSSFKSNGESLLSLRFDSERNHNDSSNNTSMRVNSLAHDDDDEEEENHETRLEHIHSSKSEVQSIYSDDNTCEGSGDSSLRRIEPEEEDHDSSDQE</sequence>
<dbReference type="GeneID" id="106316589"/>
<keyword evidence="10" id="KW-0449">Lipoprotein</keyword>
<dbReference type="SUPFAM" id="SSF56112">
    <property type="entry name" value="Protein kinase-like (PK-like)"/>
    <property type="match status" value="1"/>
</dbReference>
<evidence type="ECO:0000256" key="12">
    <source>
        <dbReference type="SAM" id="MobiDB-lite"/>
    </source>
</evidence>
<dbReference type="HOGENOM" id="CLU_000288_21_0_1"/>
<keyword evidence="9" id="KW-0472">Membrane</keyword>
<dbReference type="PANTHER" id="PTHR47985">
    <property type="entry name" value="OS07G0668900 PROTEIN"/>
    <property type="match status" value="1"/>
</dbReference>
<dbReference type="PROSITE" id="PS00107">
    <property type="entry name" value="PROTEIN_KINASE_ATP"/>
    <property type="match status" value="1"/>
</dbReference>
<dbReference type="STRING" id="109376.A0A0D3EF15"/>
<dbReference type="GO" id="GO:0004674">
    <property type="term" value="F:protein serine/threonine kinase activity"/>
    <property type="evidence" value="ECO:0007669"/>
    <property type="project" value="UniProtKB-KW"/>
</dbReference>
<accession>A0A0D3EF15</accession>
<dbReference type="KEGG" id="boe:106316589"/>
<evidence type="ECO:0000256" key="1">
    <source>
        <dbReference type="ARBA" id="ARBA00004193"/>
    </source>
</evidence>
<organism evidence="14 15">
    <name type="scientific">Brassica oleracea var. oleracea</name>
    <dbReference type="NCBI Taxonomy" id="109376"/>
    <lineage>
        <taxon>Eukaryota</taxon>
        <taxon>Viridiplantae</taxon>
        <taxon>Streptophyta</taxon>
        <taxon>Embryophyta</taxon>
        <taxon>Tracheophyta</taxon>
        <taxon>Spermatophyta</taxon>
        <taxon>Magnoliopsida</taxon>
        <taxon>eudicotyledons</taxon>
        <taxon>Gunneridae</taxon>
        <taxon>Pentapetalae</taxon>
        <taxon>rosids</taxon>
        <taxon>malvids</taxon>
        <taxon>Brassicales</taxon>
        <taxon>Brassicaceae</taxon>
        <taxon>Brassiceae</taxon>
        <taxon>Brassica</taxon>
    </lineage>
</organism>
<evidence type="ECO:0000256" key="9">
    <source>
        <dbReference type="ARBA" id="ARBA00023136"/>
    </source>
</evidence>
<reference evidence="14 15" key="1">
    <citation type="journal article" date="2014" name="Genome Biol.">
        <title>Transcriptome and methylome profiling reveals relics of genome dominance in the mesopolyploid Brassica oleracea.</title>
        <authorList>
            <person name="Parkin I.A."/>
            <person name="Koh C."/>
            <person name="Tang H."/>
            <person name="Robinson S.J."/>
            <person name="Kagale S."/>
            <person name="Clarke W.E."/>
            <person name="Town C.D."/>
            <person name="Nixon J."/>
            <person name="Krishnakumar V."/>
            <person name="Bidwell S.L."/>
            <person name="Denoeud F."/>
            <person name="Belcram H."/>
            <person name="Links M.G."/>
            <person name="Just J."/>
            <person name="Clarke C."/>
            <person name="Bender T."/>
            <person name="Huebert T."/>
            <person name="Mason A.S."/>
            <person name="Pires J.C."/>
            <person name="Barker G."/>
            <person name="Moore J."/>
            <person name="Walley P.G."/>
            <person name="Manoli S."/>
            <person name="Batley J."/>
            <person name="Edwards D."/>
            <person name="Nelson M.N."/>
            <person name="Wang X."/>
            <person name="Paterson A.H."/>
            <person name="King G."/>
            <person name="Bancroft I."/>
            <person name="Chalhoub B."/>
            <person name="Sharpe A.G."/>
        </authorList>
    </citation>
    <scope>NUCLEOTIDE SEQUENCE</scope>
    <source>
        <strain evidence="14 15">cv. TO1000</strain>
    </source>
</reference>
<feature type="region of interest" description="Disordered" evidence="12">
    <location>
        <begin position="386"/>
        <end position="586"/>
    </location>
</feature>
<comment type="similarity">
    <text evidence="2">Belongs to the protein kinase superfamily. Ser/Thr protein kinase family.</text>
</comment>
<evidence type="ECO:0000256" key="6">
    <source>
        <dbReference type="ARBA" id="ARBA00022741"/>
    </source>
</evidence>
<keyword evidence="7" id="KW-0418">Kinase</keyword>
<reference evidence="14" key="2">
    <citation type="submission" date="2015-03" db="UniProtKB">
        <authorList>
            <consortium name="EnsemblPlants"/>
        </authorList>
    </citation>
    <scope>IDENTIFICATION</scope>
</reference>
<keyword evidence="5" id="KW-0808">Transferase</keyword>
<evidence type="ECO:0000256" key="3">
    <source>
        <dbReference type="ARBA" id="ARBA00022475"/>
    </source>
</evidence>
<protein>
    <recommendedName>
        <fullName evidence="13">Protein kinase domain-containing protein</fullName>
    </recommendedName>
</protein>
<keyword evidence="6 11" id="KW-0547">Nucleotide-binding</keyword>
<dbReference type="OMA" id="GNLRMYI"/>
<dbReference type="FunFam" id="1.10.510.10:FF:000032">
    <property type="entry name" value="Serine/threonine-protein kinase PBS1"/>
    <property type="match status" value="1"/>
</dbReference>
<dbReference type="GO" id="GO:0005524">
    <property type="term" value="F:ATP binding"/>
    <property type="evidence" value="ECO:0007669"/>
    <property type="project" value="UniProtKB-UniRule"/>
</dbReference>
<evidence type="ECO:0000256" key="8">
    <source>
        <dbReference type="ARBA" id="ARBA00022840"/>
    </source>
</evidence>
<feature type="binding site" evidence="11">
    <location>
        <position position="93"/>
    </location>
    <ligand>
        <name>ATP</name>
        <dbReference type="ChEBI" id="CHEBI:30616"/>
    </ligand>
</feature>
<dbReference type="Gene3D" id="3.30.200.20">
    <property type="entry name" value="Phosphorylase Kinase, domain 1"/>
    <property type="match status" value="1"/>
</dbReference>
<feature type="compositionally biased region" description="Basic and acidic residues" evidence="12">
    <location>
        <begin position="538"/>
        <end position="549"/>
    </location>
</feature>
<dbReference type="PROSITE" id="PS00108">
    <property type="entry name" value="PROTEIN_KINASE_ST"/>
    <property type="match status" value="1"/>
</dbReference>
<feature type="compositionally biased region" description="Acidic residues" evidence="12">
    <location>
        <begin position="395"/>
        <end position="404"/>
    </location>
</feature>
<evidence type="ECO:0000313" key="15">
    <source>
        <dbReference type="Proteomes" id="UP000032141"/>
    </source>
</evidence>
<keyword evidence="3" id="KW-1003">Cell membrane</keyword>
<dbReference type="Proteomes" id="UP000032141">
    <property type="component" value="Chromosome C9"/>
</dbReference>
<evidence type="ECO:0000256" key="2">
    <source>
        <dbReference type="ARBA" id="ARBA00008684"/>
    </source>
</evidence>
<dbReference type="OrthoDB" id="1668230at2759"/>
<dbReference type="GO" id="GO:0005886">
    <property type="term" value="C:plasma membrane"/>
    <property type="evidence" value="ECO:0007669"/>
    <property type="project" value="UniProtKB-SubCell"/>
</dbReference>
<dbReference type="AlphaFoldDB" id="A0A0D3EF15"/>
<dbReference type="Gene3D" id="1.10.510.10">
    <property type="entry name" value="Transferase(Phosphotransferase) domain 1"/>
    <property type="match status" value="1"/>
</dbReference>
<name>A0A0D3EF15_BRAOL</name>
<dbReference type="eggNOG" id="KOG1187">
    <property type="taxonomic scope" value="Eukaryota"/>
</dbReference>
<dbReference type="PROSITE" id="PS50011">
    <property type="entry name" value="PROTEIN_KINASE_DOM"/>
    <property type="match status" value="1"/>
</dbReference>
<dbReference type="InterPro" id="IPR008271">
    <property type="entry name" value="Ser/Thr_kinase_AS"/>
</dbReference>
<evidence type="ECO:0000256" key="10">
    <source>
        <dbReference type="ARBA" id="ARBA00023288"/>
    </source>
</evidence>
<feature type="compositionally biased region" description="Basic and acidic residues" evidence="12">
    <location>
        <begin position="405"/>
        <end position="420"/>
    </location>
</feature>
<dbReference type="EnsemblPlants" id="Bo9g163150.1">
    <property type="protein sequence ID" value="Bo9g163150.1"/>
    <property type="gene ID" value="Bo9g163150"/>
</dbReference>
<keyword evidence="4" id="KW-0723">Serine/threonine-protein kinase</keyword>
<feature type="compositionally biased region" description="Polar residues" evidence="12">
    <location>
        <begin position="550"/>
        <end position="568"/>
    </location>
</feature>
<feature type="compositionally biased region" description="Polar residues" evidence="12">
    <location>
        <begin position="514"/>
        <end position="523"/>
    </location>
</feature>
<evidence type="ECO:0000256" key="7">
    <source>
        <dbReference type="ARBA" id="ARBA00022777"/>
    </source>
</evidence>
<dbReference type="GO" id="GO:0010183">
    <property type="term" value="P:pollen tube guidance"/>
    <property type="evidence" value="ECO:0007669"/>
    <property type="project" value="UniProtKB-ARBA"/>
</dbReference>
<evidence type="ECO:0000259" key="13">
    <source>
        <dbReference type="PROSITE" id="PS50011"/>
    </source>
</evidence>
<dbReference type="InterPro" id="IPR017441">
    <property type="entry name" value="Protein_kinase_ATP_BS"/>
</dbReference>
<dbReference type="FunFam" id="3.30.200.20:FF:000266">
    <property type="entry name" value="probable serine/threonine-protein kinase RLCKVII"/>
    <property type="match status" value="1"/>
</dbReference>
<evidence type="ECO:0000256" key="4">
    <source>
        <dbReference type="ARBA" id="ARBA00022527"/>
    </source>
</evidence>
<comment type="subcellular location">
    <subcellularLocation>
        <location evidence="1">Cell membrane</location>
        <topology evidence="1">Lipid-anchor</topology>
    </subcellularLocation>
</comment>
<dbReference type="Pfam" id="PF00069">
    <property type="entry name" value="Pkinase"/>
    <property type="match status" value="1"/>
</dbReference>
<proteinExistence type="inferred from homology"/>
<keyword evidence="15" id="KW-1185">Reference proteome</keyword>
<dbReference type="Gramene" id="Bo9g163150.1">
    <property type="protein sequence ID" value="Bo9g163150.1"/>
    <property type="gene ID" value="Bo9g163150"/>
</dbReference>
<feature type="compositionally biased region" description="Acidic residues" evidence="12">
    <location>
        <begin position="421"/>
        <end position="438"/>
    </location>
</feature>
<feature type="domain" description="Protein kinase" evidence="13">
    <location>
        <begin position="64"/>
        <end position="342"/>
    </location>
</feature>
<dbReference type="InterPro" id="IPR011009">
    <property type="entry name" value="Kinase-like_dom_sf"/>
</dbReference>
<evidence type="ECO:0000256" key="11">
    <source>
        <dbReference type="PROSITE-ProRule" id="PRU10141"/>
    </source>
</evidence>
<dbReference type="GO" id="GO:0090404">
    <property type="term" value="C:pollen tube tip"/>
    <property type="evidence" value="ECO:0007669"/>
    <property type="project" value="UniProtKB-ARBA"/>
</dbReference>
<keyword evidence="8 11" id="KW-0067">ATP-binding</keyword>
<dbReference type="PANTHER" id="PTHR47985:SF10">
    <property type="entry name" value="PROTEIN KINASE DOMAIN-CONTAINING PROTEIN"/>
    <property type="match status" value="1"/>
</dbReference>
<evidence type="ECO:0000313" key="14">
    <source>
        <dbReference type="EnsemblPlants" id="Bo9g163150.1"/>
    </source>
</evidence>
<dbReference type="InterPro" id="IPR000719">
    <property type="entry name" value="Prot_kinase_dom"/>
</dbReference>